<evidence type="ECO:0000259" key="2">
    <source>
        <dbReference type="Pfam" id="PF05699"/>
    </source>
</evidence>
<dbReference type="OMA" id="DEYWQLM"/>
<dbReference type="HOGENOM" id="CLU_009123_1_3_1"/>
<keyword evidence="5" id="KW-1185">Reference proteome</keyword>
<dbReference type="eggNOG" id="KOG1121">
    <property type="taxonomic scope" value="Eukaryota"/>
</dbReference>
<feature type="domain" description="HAT C-terminal dimerisation" evidence="2">
    <location>
        <begin position="436"/>
        <end position="519"/>
    </location>
</feature>
<dbReference type="InParanoid" id="A0A061FVD3"/>
<organism evidence="4 5">
    <name type="scientific">Theobroma cacao</name>
    <name type="common">Cacao</name>
    <name type="synonym">Cocoa</name>
    <dbReference type="NCBI Taxonomy" id="3641"/>
    <lineage>
        <taxon>Eukaryota</taxon>
        <taxon>Viridiplantae</taxon>
        <taxon>Streptophyta</taxon>
        <taxon>Embryophyta</taxon>
        <taxon>Tracheophyta</taxon>
        <taxon>Spermatophyta</taxon>
        <taxon>Magnoliopsida</taxon>
        <taxon>eudicotyledons</taxon>
        <taxon>Gunneridae</taxon>
        <taxon>Pentapetalae</taxon>
        <taxon>rosids</taxon>
        <taxon>malvids</taxon>
        <taxon>Malvales</taxon>
        <taxon>Malvaceae</taxon>
        <taxon>Byttnerioideae</taxon>
        <taxon>Theobroma</taxon>
    </lineage>
</organism>
<proteinExistence type="predicted"/>
<accession>A0A061FVD3</accession>
<gene>
    <name evidence="4" type="ORF">TCM_012171</name>
</gene>
<dbReference type="InterPro" id="IPR008906">
    <property type="entry name" value="HATC_C_dom"/>
</dbReference>
<evidence type="ECO:0000313" key="5">
    <source>
        <dbReference type="Proteomes" id="UP000026915"/>
    </source>
</evidence>
<sequence length="540" mass="61657">MMSEDTGESTESQEQFFWGAKVRVVHFTFDQEASRKELARAIIMHEYPLSIVDDVGFRKYSASLQPLFEVGSRKTLEGDILKIYDFEKAKLRNVIEGLNTRFAITTEMWTSKEKKGYMSVIAHYIDDSWVLQSRMLRFIYVPIPRTMDVIAQNLMDALMGWNIETKLSTITVENCTSGDGMLSIIVDKLSSSLLLDGKIVHVRCFAHVVDLVVKDGLSLVENAIERMRDSVAFWSATPSRVDNFEAVARQAKISSLNKLGLDCKTCWKSTYLMLKTAIWYKDLFPKLLLRDEHYTCVPTDDDWKMGKNIAEKLAYDDVVISSMAIKMFEKFGKYWNVIHVGLAVAAVLDPRYKLKAVEFYFHRIYGDNALLEIEKVKRTCYELLHEYQRKSHVSPTSSQASSLQVSNGPTFDSEDIPSDLIAFLSESSTNVDVGCELDHYLDEPILPWTRDFDILSWWKTMGIRFTTLQKIAKDFLAIPVSTVSSDSTFGTSGRRVVSLHRSRLHPNTLEALMCSHDWLWKSSEVEDSNCLCIADEDEEG</sequence>
<dbReference type="Gramene" id="EOY20832">
    <property type="protein sequence ID" value="EOY20832"/>
    <property type="gene ID" value="TCM_012171"/>
</dbReference>
<reference evidence="4 5" key="1">
    <citation type="journal article" date="2013" name="Genome Biol.">
        <title>The genome sequence of the most widely cultivated cacao type and its use to identify candidate genes regulating pod color.</title>
        <authorList>
            <person name="Motamayor J.C."/>
            <person name="Mockaitis K."/>
            <person name="Schmutz J."/>
            <person name="Haiminen N."/>
            <person name="Iii D.L."/>
            <person name="Cornejo O."/>
            <person name="Findley S.D."/>
            <person name="Zheng P."/>
            <person name="Utro F."/>
            <person name="Royaert S."/>
            <person name="Saski C."/>
            <person name="Jenkins J."/>
            <person name="Podicheti R."/>
            <person name="Zhao M."/>
            <person name="Scheffler B.E."/>
            <person name="Stack J.C."/>
            <person name="Feltus F.A."/>
            <person name="Mustiga G.M."/>
            <person name="Amores F."/>
            <person name="Phillips W."/>
            <person name="Marelli J.P."/>
            <person name="May G.D."/>
            <person name="Shapiro H."/>
            <person name="Ma J."/>
            <person name="Bustamante C.D."/>
            <person name="Schnell R.J."/>
            <person name="Main D."/>
            <person name="Gilbert D."/>
            <person name="Parida L."/>
            <person name="Kuhn D.N."/>
        </authorList>
    </citation>
    <scope>NUCLEOTIDE SEQUENCE [LARGE SCALE GENOMIC DNA]</scope>
    <source>
        <strain evidence="5">cv. Matina 1-6</strain>
    </source>
</reference>
<evidence type="ECO:0000259" key="3">
    <source>
        <dbReference type="Pfam" id="PF14372"/>
    </source>
</evidence>
<dbReference type="AlphaFoldDB" id="A0A061FVD3"/>
<dbReference type="Pfam" id="PF05699">
    <property type="entry name" value="Dimer_Tnp_hAT"/>
    <property type="match status" value="1"/>
</dbReference>
<dbReference type="InterPro" id="IPR025525">
    <property type="entry name" value="hAT-like_transposase_RNase-H"/>
</dbReference>
<dbReference type="PANTHER" id="PTHR46481">
    <property type="entry name" value="ZINC FINGER BED DOMAIN-CONTAINING PROTEIN 4"/>
    <property type="match status" value="1"/>
</dbReference>
<evidence type="ECO:0000256" key="1">
    <source>
        <dbReference type="ARBA" id="ARBA00023125"/>
    </source>
</evidence>
<dbReference type="EMBL" id="CM001881">
    <property type="protein sequence ID" value="EOY20832.1"/>
    <property type="molecule type" value="Genomic_DNA"/>
</dbReference>
<dbReference type="GO" id="GO:0003677">
    <property type="term" value="F:DNA binding"/>
    <property type="evidence" value="ECO:0007669"/>
    <property type="project" value="UniProtKB-KW"/>
</dbReference>
<name>A0A061FVD3_THECC</name>
<dbReference type="InterPro" id="IPR012337">
    <property type="entry name" value="RNaseH-like_sf"/>
</dbReference>
<dbReference type="InterPro" id="IPR052035">
    <property type="entry name" value="ZnF_BED_domain_contain"/>
</dbReference>
<evidence type="ECO:0000313" key="4">
    <source>
        <dbReference type="EMBL" id="EOY20832.1"/>
    </source>
</evidence>
<protein>
    <submittedName>
        <fullName evidence="4">BED zinc finger,hAT family dimerization domain</fullName>
    </submittedName>
</protein>
<dbReference type="PANTHER" id="PTHR46481:SF11">
    <property type="entry name" value="ZINC FINGER BED DOMAIN-CONTAINING PROTEIN RICESLEEPER 2-LIKE"/>
    <property type="match status" value="1"/>
</dbReference>
<keyword evidence="1" id="KW-0238">DNA-binding</keyword>
<dbReference type="Proteomes" id="UP000026915">
    <property type="component" value="Chromosome 3"/>
</dbReference>
<dbReference type="SUPFAM" id="SSF53098">
    <property type="entry name" value="Ribonuclease H-like"/>
    <property type="match status" value="1"/>
</dbReference>
<dbReference type="GO" id="GO:0046983">
    <property type="term" value="F:protein dimerization activity"/>
    <property type="evidence" value="ECO:0007669"/>
    <property type="project" value="InterPro"/>
</dbReference>
<feature type="domain" description="hAT-like transposase RNase-H fold" evidence="3">
    <location>
        <begin position="303"/>
        <end position="387"/>
    </location>
</feature>
<dbReference type="Pfam" id="PF14372">
    <property type="entry name" value="hAT-like_RNase-H"/>
    <property type="match status" value="1"/>
</dbReference>